<dbReference type="InterPro" id="IPR058543">
    <property type="entry name" value="Beta-prop_RSE1/DDB1/CPSF1_2nd"/>
</dbReference>
<evidence type="ECO:0000313" key="8">
    <source>
        <dbReference type="Proteomes" id="UP000762676"/>
    </source>
</evidence>
<evidence type="ECO:0000259" key="4">
    <source>
        <dbReference type="Pfam" id="PF03178"/>
    </source>
</evidence>
<keyword evidence="2" id="KW-0539">Nucleus</keyword>
<evidence type="ECO:0000259" key="5">
    <source>
        <dbReference type="Pfam" id="PF10433"/>
    </source>
</evidence>
<comment type="subcellular location">
    <subcellularLocation>
        <location evidence="1">Nucleus</location>
    </subcellularLocation>
</comment>
<organism evidence="7 8">
    <name type="scientific">Elysia marginata</name>
    <dbReference type="NCBI Taxonomy" id="1093978"/>
    <lineage>
        <taxon>Eukaryota</taxon>
        <taxon>Metazoa</taxon>
        <taxon>Spiralia</taxon>
        <taxon>Lophotrochozoa</taxon>
        <taxon>Mollusca</taxon>
        <taxon>Gastropoda</taxon>
        <taxon>Heterobranchia</taxon>
        <taxon>Euthyneura</taxon>
        <taxon>Panpulmonata</taxon>
        <taxon>Sacoglossa</taxon>
        <taxon>Placobranchoidea</taxon>
        <taxon>Plakobranchidae</taxon>
        <taxon>Elysia</taxon>
    </lineage>
</organism>
<protein>
    <submittedName>
        <fullName evidence="7">Cleavage and polyadenylation specificity factor subunit 1-like</fullName>
    </submittedName>
</protein>
<dbReference type="GO" id="GO:0003676">
    <property type="term" value="F:nucleic acid binding"/>
    <property type="evidence" value="ECO:0007669"/>
    <property type="project" value="InterPro"/>
</dbReference>
<dbReference type="Gene3D" id="1.10.150.910">
    <property type="match status" value="1"/>
</dbReference>
<dbReference type="InterPro" id="IPR015943">
    <property type="entry name" value="WD40/YVTN_repeat-like_dom_sf"/>
</dbReference>
<comment type="caution">
    <text evidence="7">The sequence shown here is derived from an EMBL/GenBank/DDBJ whole genome shotgun (WGS) entry which is preliminary data.</text>
</comment>
<dbReference type="Proteomes" id="UP000762676">
    <property type="component" value="Unassembled WGS sequence"/>
</dbReference>
<sequence length="1454" mass="162527">MHFMYKQIHPPTGIEHCVYAHFFSWEEKNLILAGVNYLHVYRLSAEQDLVLPDGSLKSPTPETGDIKTRLECLASFSLHGNIQSMQAVKLAGASRDVLLLGFLDAKLSVVEYDPSTHDLKTCSLHQFEEYDLRSGHTINHHLPLVRTDPDGRCAGMLIYGTHLVVLPFRKEISSDDVDSAGKSPIMSSYTIDLRKMDEKIINILDIQFLHGYFEPTVFILYEPLATWAGRTAVRTDTCCIVAISLNIQQRVHPIIWSQANLPFDCYCAAPIPKPIGGVLIMAVNSLLYLNQSVPPFGVSLNSIADSSTNFPLKVQENVHCTLDGACYTLISNDRLVLSLKGGELYVLTLVVDGMRCVREFHFDRSASSVLTTCMCMCSENYLFLGSRLGNSLLLKYTEKSSGTIIQAEEKSSGAPSSKKRRIEGVEQLASDVKEVENVDELEVYGSTDNQPGTLIASYSFEVCDNIWNIGPCGQVAMGEPAFLSEEYTSHLDPDLELVTTSGHGKNGALSVLQRSIRPQVVTTFSLAGCMDMWTVFSAPSTSEETTEEEAEGDKEKEVEPGTETDVKGSHAFLVLSRRDSSMVLQTGSEINELDNSGFSTQSSTVFVGNLGNCRYILQVSPSSMRLLEGIKQIQHIPVDLGSSLQSCSVCDPYAVVMSAEGQIMMFVLKEDRLTGGARLSASKTPISQTPRILAVSTYRDYSGLFTSEAPTVEVNTEKIEKTKPAEKAPTFLPEEIDDEDDMLYGDSSANLPRATGDFAAEVEQEKTLPKSREIKMTSWLLISRENGALEIYTLPECKLVYSVKSFPLGQRTLVDSGPQFDPSKSSTSDKQQNLGEMPTVKEIQMFGLGHNRSRPYLMARVDEDLLIYEVFRRSPATSGAEMNSGHLQIRFRKVSHGLILREKKAQASRARKAAGGAGEAGEDEEEPPDENTPPDHTQQLRYFQDISGYSGVFVCGPYPHWIFMTNKGSLRIHPMGIDGWVTCFSPYHNVNCPKGFLYFNRKSDLCICVLPTHVTYDAPWPIRKAPLRCTTHFTTYHCESKLYAVVTSSQEQTNKFPRIQSDDREWDYVERNERFVYPNMSKFTIQLFTPSTWEVIPDTRYDCEDWEHITCLSNAQLKSEGTISGFKGFLTMGTAYCMGEDVVARGRIIILDVIEVVPEPGQPLTKNKIKVVYDKEQKGPVSAISYLNGLLVSAIGQKIYIWQLKDDDLLGVAFIDSLVYIHSITIIKNLILAADLLKSVALYRYQEDLRVLSYVSRDLKPLESYAVEYTVDGENLGFVVTDRNKNLIVLTYSPEMRESQGGNRLLRRADFNIGSHVNTMFRVRCKLEDPSAPGQRNQAALENRHVTFFASLDGSIGYLLPIPEKVFRRQQMLQTSMISQLPSPAGLNPKAYRTFKTFQPDLSNPLRNIVDGELCWKFLHLSTMERTEVAHKIGTSQDQIVEDLMEMDRLAAHF</sequence>
<dbReference type="InterPro" id="IPR050358">
    <property type="entry name" value="RSE1/DDB1/CFT1"/>
</dbReference>
<dbReference type="InterPro" id="IPR018846">
    <property type="entry name" value="Beta-prop_RSE1/DDB1/CPSF1_1st"/>
</dbReference>
<dbReference type="GO" id="GO:0005634">
    <property type="term" value="C:nucleus"/>
    <property type="evidence" value="ECO:0007669"/>
    <property type="project" value="UniProtKB-SubCell"/>
</dbReference>
<evidence type="ECO:0000259" key="6">
    <source>
        <dbReference type="Pfam" id="PF23726"/>
    </source>
</evidence>
<feature type="domain" description="RSE1/DDB1/CPSF1 C-terminal" evidence="4">
    <location>
        <begin position="1082"/>
        <end position="1420"/>
    </location>
</feature>
<dbReference type="Gene3D" id="2.130.10.10">
    <property type="entry name" value="YVTN repeat-like/Quinoprotein amine dehydrogenase"/>
    <property type="match status" value="3"/>
</dbReference>
<dbReference type="PANTHER" id="PTHR10644">
    <property type="entry name" value="DNA REPAIR/RNA PROCESSING CPSF FAMILY"/>
    <property type="match status" value="1"/>
</dbReference>
<feature type="compositionally biased region" description="Polar residues" evidence="3">
    <location>
        <begin position="822"/>
        <end position="834"/>
    </location>
</feature>
<dbReference type="Pfam" id="PF03178">
    <property type="entry name" value="CPSF_A"/>
    <property type="match status" value="1"/>
</dbReference>
<proteinExistence type="predicted"/>
<feature type="region of interest" description="Disordered" evidence="3">
    <location>
        <begin position="814"/>
        <end position="835"/>
    </location>
</feature>
<reference evidence="7 8" key="1">
    <citation type="journal article" date="2021" name="Elife">
        <title>Chloroplast acquisition without the gene transfer in kleptoplastic sea slugs, Plakobranchus ocellatus.</title>
        <authorList>
            <person name="Maeda T."/>
            <person name="Takahashi S."/>
            <person name="Yoshida T."/>
            <person name="Shimamura S."/>
            <person name="Takaki Y."/>
            <person name="Nagai Y."/>
            <person name="Toyoda A."/>
            <person name="Suzuki Y."/>
            <person name="Arimoto A."/>
            <person name="Ishii H."/>
            <person name="Satoh N."/>
            <person name="Nishiyama T."/>
            <person name="Hasebe M."/>
            <person name="Maruyama T."/>
            <person name="Minagawa J."/>
            <person name="Obokata J."/>
            <person name="Shigenobu S."/>
        </authorList>
    </citation>
    <scope>NUCLEOTIDE SEQUENCE [LARGE SCALE GENOMIC DNA]</scope>
</reference>
<feature type="compositionally biased region" description="Basic and acidic residues" evidence="3">
    <location>
        <begin position="553"/>
        <end position="563"/>
    </location>
</feature>
<dbReference type="InterPro" id="IPR004871">
    <property type="entry name" value="RSE1/DDB1/CPSF1_C"/>
</dbReference>
<evidence type="ECO:0000256" key="3">
    <source>
        <dbReference type="SAM" id="MobiDB-lite"/>
    </source>
</evidence>
<evidence type="ECO:0000256" key="1">
    <source>
        <dbReference type="ARBA" id="ARBA00004123"/>
    </source>
</evidence>
<evidence type="ECO:0000256" key="2">
    <source>
        <dbReference type="ARBA" id="ARBA00023242"/>
    </source>
</evidence>
<feature type="domain" description="RSE1/DDB1/CPSF1 first beta-propeller" evidence="5">
    <location>
        <begin position="14"/>
        <end position="418"/>
    </location>
</feature>
<gene>
    <name evidence="7" type="ORF">ElyMa_005667300</name>
</gene>
<dbReference type="Pfam" id="PF10433">
    <property type="entry name" value="Beta-prop_RSE1_1st"/>
    <property type="match status" value="1"/>
</dbReference>
<feature type="compositionally biased region" description="Acidic residues" evidence="3">
    <location>
        <begin position="920"/>
        <end position="929"/>
    </location>
</feature>
<dbReference type="Pfam" id="PF23726">
    <property type="entry name" value="Beta-prop_RSE1_2nd"/>
    <property type="match status" value="1"/>
</dbReference>
<accession>A0AAV4FDQ1</accession>
<dbReference type="FunFam" id="2.130.10.10:FF:000118">
    <property type="entry name" value="Cleavage and polyadenylation specificity factor subunit 1"/>
    <property type="match status" value="1"/>
</dbReference>
<keyword evidence="8" id="KW-1185">Reference proteome</keyword>
<evidence type="ECO:0000313" key="7">
    <source>
        <dbReference type="EMBL" id="GFR70995.1"/>
    </source>
</evidence>
<name>A0AAV4FDQ1_9GAST</name>
<feature type="domain" description="RSE1/DDB1/CPSF1 second beta-propeller" evidence="6">
    <location>
        <begin position="518"/>
        <end position="1010"/>
    </location>
</feature>
<feature type="region of interest" description="Disordered" evidence="3">
    <location>
        <begin position="538"/>
        <end position="563"/>
    </location>
</feature>
<dbReference type="EMBL" id="BMAT01011347">
    <property type="protein sequence ID" value="GFR70995.1"/>
    <property type="molecule type" value="Genomic_DNA"/>
</dbReference>
<feature type="region of interest" description="Disordered" evidence="3">
    <location>
        <begin position="904"/>
        <end position="937"/>
    </location>
</feature>
<dbReference type="FunFam" id="2.130.10.10:FF:000100">
    <property type="entry name" value="Cleavage and polyadenylation specificity factor subunit 1"/>
    <property type="match status" value="1"/>
</dbReference>